<gene>
    <name evidence="2" type="ORF">F5147DRAFT_797073</name>
</gene>
<dbReference type="AlphaFoldDB" id="A0A9P7JUT3"/>
<accession>A0A9P7JUT3</accession>
<feature type="compositionally biased region" description="Polar residues" evidence="1">
    <location>
        <begin position="68"/>
        <end position="79"/>
    </location>
</feature>
<evidence type="ECO:0000313" key="3">
    <source>
        <dbReference type="Proteomes" id="UP000823399"/>
    </source>
</evidence>
<comment type="caution">
    <text evidence="2">The sequence shown here is derived from an EMBL/GenBank/DDBJ whole genome shotgun (WGS) entry which is preliminary data.</text>
</comment>
<dbReference type="RefSeq" id="XP_041293993.1">
    <property type="nucleotide sequence ID" value="XM_041443187.1"/>
</dbReference>
<feature type="region of interest" description="Disordered" evidence="1">
    <location>
        <begin position="107"/>
        <end position="142"/>
    </location>
</feature>
<dbReference type="GeneID" id="64705446"/>
<name>A0A9P7JUT3_9AGAM</name>
<dbReference type="Proteomes" id="UP000823399">
    <property type="component" value="Unassembled WGS sequence"/>
</dbReference>
<sequence>MARDSFAACDSSPYVPPNASFAQKDKGSSSSHHSGGPPPSVFDDDAESGHIMDAWQPFSGPGPRSSYDRTSISTPPQHFNSGFSCIGGGRAHYDSPYTSFIVIRARKPQSSQPDTHPHIHKVRYSMDETGAGPSLQAKSLKP</sequence>
<keyword evidence="3" id="KW-1185">Reference proteome</keyword>
<reference evidence="2" key="1">
    <citation type="journal article" date="2020" name="New Phytol.">
        <title>Comparative genomics reveals dynamic genome evolution in host specialist ectomycorrhizal fungi.</title>
        <authorList>
            <person name="Lofgren L.A."/>
            <person name="Nguyen N.H."/>
            <person name="Vilgalys R."/>
            <person name="Ruytinx J."/>
            <person name="Liao H.L."/>
            <person name="Branco S."/>
            <person name="Kuo A."/>
            <person name="LaButti K."/>
            <person name="Lipzen A."/>
            <person name="Andreopoulos W."/>
            <person name="Pangilinan J."/>
            <person name="Riley R."/>
            <person name="Hundley H."/>
            <person name="Na H."/>
            <person name="Barry K."/>
            <person name="Grigoriev I.V."/>
            <person name="Stajich J.E."/>
            <person name="Kennedy P.G."/>
        </authorList>
    </citation>
    <scope>NUCLEOTIDE SEQUENCE</scope>
    <source>
        <strain evidence="2">FC423</strain>
    </source>
</reference>
<dbReference type="EMBL" id="JABBWM010000021">
    <property type="protein sequence ID" value="KAG2110315.1"/>
    <property type="molecule type" value="Genomic_DNA"/>
</dbReference>
<feature type="region of interest" description="Disordered" evidence="1">
    <location>
        <begin position="1"/>
        <end position="79"/>
    </location>
</feature>
<protein>
    <submittedName>
        <fullName evidence="2">Uncharacterized protein</fullName>
    </submittedName>
</protein>
<dbReference type="OrthoDB" id="2665062at2759"/>
<organism evidence="2 3">
    <name type="scientific">Suillus discolor</name>
    <dbReference type="NCBI Taxonomy" id="1912936"/>
    <lineage>
        <taxon>Eukaryota</taxon>
        <taxon>Fungi</taxon>
        <taxon>Dikarya</taxon>
        <taxon>Basidiomycota</taxon>
        <taxon>Agaricomycotina</taxon>
        <taxon>Agaricomycetes</taxon>
        <taxon>Agaricomycetidae</taxon>
        <taxon>Boletales</taxon>
        <taxon>Suillineae</taxon>
        <taxon>Suillaceae</taxon>
        <taxon>Suillus</taxon>
    </lineage>
</organism>
<evidence type="ECO:0000256" key="1">
    <source>
        <dbReference type="SAM" id="MobiDB-lite"/>
    </source>
</evidence>
<proteinExistence type="predicted"/>
<evidence type="ECO:0000313" key="2">
    <source>
        <dbReference type="EMBL" id="KAG2110315.1"/>
    </source>
</evidence>